<feature type="chain" id="PRO_5046513878" evidence="8">
    <location>
        <begin position="19"/>
        <end position="312"/>
    </location>
</feature>
<evidence type="ECO:0000313" key="9">
    <source>
        <dbReference type="EMBL" id="MEQ2263641.1"/>
    </source>
</evidence>
<feature type="signal peptide" evidence="8">
    <location>
        <begin position="1"/>
        <end position="18"/>
    </location>
</feature>
<keyword evidence="3" id="KW-0677">Repeat</keyword>
<feature type="region of interest" description="Disordered" evidence="7">
    <location>
        <begin position="217"/>
        <end position="257"/>
    </location>
</feature>
<protein>
    <submittedName>
        <fullName evidence="9">Uncharacterized protein</fullName>
    </submittedName>
</protein>
<evidence type="ECO:0000256" key="1">
    <source>
        <dbReference type="ARBA" id="ARBA00004123"/>
    </source>
</evidence>
<keyword evidence="10" id="KW-1185">Reference proteome</keyword>
<keyword evidence="2" id="KW-0479">Metal-binding</keyword>
<comment type="subcellular location">
    <subcellularLocation>
        <location evidence="1">Nucleus</location>
    </subcellularLocation>
</comment>
<keyword evidence="8" id="KW-0732">Signal</keyword>
<evidence type="ECO:0000256" key="3">
    <source>
        <dbReference type="ARBA" id="ARBA00022737"/>
    </source>
</evidence>
<dbReference type="InterPro" id="IPR043359">
    <property type="entry name" value="GLI-like"/>
</dbReference>
<sequence length="312" mass="34534">VRTMQLHLCHFLLSPLSAFCVHCSYSLRKLPSERISWPHTNISALQLEMGTSVTQGPVFYLIQTYPPGVAVPSSCSKLRIRVVDLPRNQTARVCTQMRKRSSLTKQGLLTITELTESLDGPNTVLPAKCIKSNAHQKGKMHMKIHTPSYGTTVTSCIWLPADALIKLSKTWVRSSVLPLQHNASNACSRFQYTDQMPRGEPDVLSSHSSIDQYMNASGDPAVSSTVNPLNTKRTKVKTEAEGPVSISPSSQDHGGGILDLSEDLDKDECKQEPEAVYETNCHWEGCTKEYETQDQLVHSSASAYYNSSSVFF</sequence>
<keyword evidence="4" id="KW-0863">Zinc-finger</keyword>
<evidence type="ECO:0000256" key="8">
    <source>
        <dbReference type="SAM" id="SignalP"/>
    </source>
</evidence>
<evidence type="ECO:0000256" key="2">
    <source>
        <dbReference type="ARBA" id="ARBA00022723"/>
    </source>
</evidence>
<dbReference type="PANTHER" id="PTHR45718">
    <property type="entry name" value="TRANSCRIPTIONAL ACTIVATOR CUBITUS INTERRUPTUS"/>
    <property type="match status" value="1"/>
</dbReference>
<comment type="caution">
    <text evidence="9">The sequence shown here is derived from an EMBL/GenBank/DDBJ whole genome shotgun (WGS) entry which is preliminary data.</text>
</comment>
<name>A0ABV0W2D8_9TELE</name>
<gene>
    <name evidence="9" type="ORF">XENORESO_010633</name>
</gene>
<keyword evidence="6" id="KW-0539">Nucleus</keyword>
<organism evidence="9 10">
    <name type="scientific">Xenotaenia resolanae</name>
    <dbReference type="NCBI Taxonomy" id="208358"/>
    <lineage>
        <taxon>Eukaryota</taxon>
        <taxon>Metazoa</taxon>
        <taxon>Chordata</taxon>
        <taxon>Craniata</taxon>
        <taxon>Vertebrata</taxon>
        <taxon>Euteleostomi</taxon>
        <taxon>Actinopterygii</taxon>
        <taxon>Neopterygii</taxon>
        <taxon>Teleostei</taxon>
        <taxon>Neoteleostei</taxon>
        <taxon>Acanthomorphata</taxon>
        <taxon>Ovalentaria</taxon>
        <taxon>Atherinomorphae</taxon>
        <taxon>Cyprinodontiformes</taxon>
        <taxon>Goodeidae</taxon>
        <taxon>Xenotaenia</taxon>
    </lineage>
</organism>
<feature type="non-terminal residue" evidence="9">
    <location>
        <position position="1"/>
    </location>
</feature>
<keyword evidence="5" id="KW-0862">Zinc</keyword>
<evidence type="ECO:0000313" key="10">
    <source>
        <dbReference type="Proteomes" id="UP001444071"/>
    </source>
</evidence>
<evidence type="ECO:0000256" key="6">
    <source>
        <dbReference type="ARBA" id="ARBA00023242"/>
    </source>
</evidence>
<proteinExistence type="predicted"/>
<dbReference type="EMBL" id="JAHRIM010023301">
    <property type="protein sequence ID" value="MEQ2263641.1"/>
    <property type="molecule type" value="Genomic_DNA"/>
</dbReference>
<feature type="compositionally biased region" description="Polar residues" evidence="7">
    <location>
        <begin position="222"/>
        <end position="231"/>
    </location>
</feature>
<reference evidence="9 10" key="1">
    <citation type="submission" date="2021-06" db="EMBL/GenBank/DDBJ databases">
        <authorList>
            <person name="Palmer J.M."/>
        </authorList>
    </citation>
    <scope>NUCLEOTIDE SEQUENCE [LARGE SCALE GENOMIC DNA]</scope>
    <source>
        <strain evidence="9 10">XR_2019</strain>
        <tissue evidence="9">Muscle</tissue>
    </source>
</reference>
<evidence type="ECO:0000256" key="4">
    <source>
        <dbReference type="ARBA" id="ARBA00022771"/>
    </source>
</evidence>
<evidence type="ECO:0000256" key="5">
    <source>
        <dbReference type="ARBA" id="ARBA00022833"/>
    </source>
</evidence>
<accession>A0ABV0W2D8</accession>
<evidence type="ECO:0000256" key="7">
    <source>
        <dbReference type="SAM" id="MobiDB-lite"/>
    </source>
</evidence>
<dbReference type="PANTHER" id="PTHR45718:SF6">
    <property type="entry name" value="ZINC FINGER PROTEIN GLI2"/>
    <property type="match status" value="1"/>
</dbReference>
<dbReference type="Gene3D" id="3.30.160.60">
    <property type="entry name" value="Classic Zinc Finger"/>
    <property type="match status" value="1"/>
</dbReference>
<dbReference type="Proteomes" id="UP001444071">
    <property type="component" value="Unassembled WGS sequence"/>
</dbReference>